<proteinExistence type="predicted"/>
<comment type="caution">
    <text evidence="2">The sequence shown here is derived from an EMBL/GenBank/DDBJ whole genome shotgun (WGS) entry which is preliminary data.</text>
</comment>
<reference evidence="2" key="1">
    <citation type="journal article" date="2015" name="Nature">
        <title>Complex archaea that bridge the gap between prokaryotes and eukaryotes.</title>
        <authorList>
            <person name="Spang A."/>
            <person name="Saw J.H."/>
            <person name="Jorgensen S.L."/>
            <person name="Zaremba-Niedzwiedzka K."/>
            <person name="Martijn J."/>
            <person name="Lind A.E."/>
            <person name="van Eijk R."/>
            <person name="Schleper C."/>
            <person name="Guy L."/>
            <person name="Ettema T.J."/>
        </authorList>
    </citation>
    <scope>NUCLEOTIDE SEQUENCE</scope>
</reference>
<dbReference type="GO" id="GO:0003677">
    <property type="term" value="F:DNA binding"/>
    <property type="evidence" value="ECO:0007669"/>
    <property type="project" value="InterPro"/>
</dbReference>
<dbReference type="InterPro" id="IPR013321">
    <property type="entry name" value="Arc_rbn_hlx_hlx"/>
</dbReference>
<dbReference type="Gene3D" id="1.10.1220.10">
    <property type="entry name" value="Met repressor-like"/>
    <property type="match status" value="1"/>
</dbReference>
<accession>A0A0F9M603</accession>
<dbReference type="InterPro" id="IPR010985">
    <property type="entry name" value="Ribbon_hlx_hlx"/>
</dbReference>
<dbReference type="AlphaFoldDB" id="A0A0F9M603"/>
<dbReference type="Pfam" id="PF03869">
    <property type="entry name" value="Arc"/>
    <property type="match status" value="1"/>
</dbReference>
<dbReference type="EMBL" id="LAZR01010860">
    <property type="protein sequence ID" value="KKM64657.1"/>
    <property type="molecule type" value="Genomic_DNA"/>
</dbReference>
<sequence>MEKQHKFVLRLSKETFAKLKKIATRELRSINTVIRIAIEQYLKKQKDK</sequence>
<evidence type="ECO:0000313" key="2">
    <source>
        <dbReference type="EMBL" id="KKM64657.1"/>
    </source>
</evidence>
<evidence type="ECO:0000259" key="1">
    <source>
        <dbReference type="Pfam" id="PF03869"/>
    </source>
</evidence>
<feature type="domain" description="Arc-like DNA binding" evidence="1">
    <location>
        <begin position="1"/>
        <end position="44"/>
    </location>
</feature>
<protein>
    <recommendedName>
        <fullName evidence="1">Arc-like DNA binding domain-containing protein</fullName>
    </recommendedName>
</protein>
<dbReference type="GO" id="GO:0006355">
    <property type="term" value="P:regulation of DNA-templated transcription"/>
    <property type="evidence" value="ECO:0007669"/>
    <property type="project" value="InterPro"/>
</dbReference>
<organism evidence="2">
    <name type="scientific">marine sediment metagenome</name>
    <dbReference type="NCBI Taxonomy" id="412755"/>
    <lineage>
        <taxon>unclassified sequences</taxon>
        <taxon>metagenomes</taxon>
        <taxon>ecological metagenomes</taxon>
    </lineage>
</organism>
<dbReference type="SUPFAM" id="SSF47598">
    <property type="entry name" value="Ribbon-helix-helix"/>
    <property type="match status" value="1"/>
</dbReference>
<gene>
    <name evidence="2" type="ORF">LCGC14_1499250</name>
</gene>
<dbReference type="InterPro" id="IPR005569">
    <property type="entry name" value="Arc_DNA-bd_dom"/>
</dbReference>
<name>A0A0F9M603_9ZZZZ</name>